<dbReference type="EMBL" id="BK015754">
    <property type="protein sequence ID" value="DAE23509.1"/>
    <property type="molecule type" value="Genomic_DNA"/>
</dbReference>
<keyword evidence="1" id="KW-0472">Membrane</keyword>
<keyword evidence="1" id="KW-1133">Transmembrane helix</keyword>
<proteinExistence type="predicted"/>
<evidence type="ECO:0000313" key="2">
    <source>
        <dbReference type="EMBL" id="DAE23509.1"/>
    </source>
</evidence>
<feature type="transmembrane region" description="Helical" evidence="1">
    <location>
        <begin position="12"/>
        <end position="31"/>
    </location>
</feature>
<sequence length="32" mass="4004">MSPPTQYYPKTIYVSFFFFCRILYFIMLIIIF</sequence>
<organism evidence="2">
    <name type="scientific">Siphoviridae sp. ct2wG4</name>
    <dbReference type="NCBI Taxonomy" id="2826278"/>
    <lineage>
        <taxon>Viruses</taxon>
        <taxon>Duplodnaviria</taxon>
        <taxon>Heunggongvirae</taxon>
        <taxon>Uroviricota</taxon>
        <taxon>Caudoviricetes</taxon>
    </lineage>
</organism>
<name>A0A8S5QXP2_9CAUD</name>
<keyword evidence="1" id="KW-0812">Transmembrane</keyword>
<evidence type="ECO:0000256" key="1">
    <source>
        <dbReference type="SAM" id="Phobius"/>
    </source>
</evidence>
<accession>A0A8S5QXP2</accession>
<protein>
    <submittedName>
        <fullName evidence="2">Uncharacterized protein</fullName>
    </submittedName>
</protein>
<reference evidence="2" key="1">
    <citation type="journal article" date="2021" name="Proc. Natl. Acad. Sci. U.S.A.">
        <title>A Catalog of Tens of Thousands of Viruses from Human Metagenomes Reveals Hidden Associations with Chronic Diseases.</title>
        <authorList>
            <person name="Tisza M.J."/>
            <person name="Buck C.B."/>
        </authorList>
    </citation>
    <scope>NUCLEOTIDE SEQUENCE</scope>
    <source>
        <strain evidence="2">Ct2wG4</strain>
    </source>
</reference>